<dbReference type="RefSeq" id="WP_143076118.1">
    <property type="nucleotide sequence ID" value="NZ_FOIJ01000011.1"/>
</dbReference>
<evidence type="ECO:0000313" key="3">
    <source>
        <dbReference type="Proteomes" id="UP000199181"/>
    </source>
</evidence>
<name>A0A1I0KHP8_9BACT</name>
<keyword evidence="3" id="KW-1185">Reference proteome</keyword>
<gene>
    <name evidence="2" type="ORF">SAMN05443639_1118</name>
</gene>
<sequence length="167" mass="18449">MDELLKGRSRSGWMRSMALRMKAWADAVLEEAELPGRELSVAGAGQGPQRVPREGPAHWLQDVQTMQAGAAASWGPRTPGGRELSARSFPSVIPLHRQRPRAAVPFPLAEAPVPPPVAPPAREQPGETLLYPWPEPSEAAEPEPRDTVALLHQWARLRWLELEPWGE</sequence>
<reference evidence="3" key="1">
    <citation type="submission" date="2016-10" db="EMBL/GenBank/DDBJ databases">
        <authorList>
            <person name="Varghese N."/>
            <person name="Submissions S."/>
        </authorList>
    </citation>
    <scope>NUCLEOTIDE SEQUENCE [LARGE SCALE GENOMIC DNA]</scope>
    <source>
        <strain evidence="3">DSM 16858</strain>
    </source>
</reference>
<evidence type="ECO:0000256" key="1">
    <source>
        <dbReference type="SAM" id="MobiDB-lite"/>
    </source>
</evidence>
<feature type="region of interest" description="Disordered" evidence="1">
    <location>
        <begin position="115"/>
        <end position="144"/>
    </location>
</feature>
<dbReference type="AlphaFoldDB" id="A0A1I0KHP8"/>
<organism evidence="2 3">
    <name type="scientific">Stigmatella erecta</name>
    <dbReference type="NCBI Taxonomy" id="83460"/>
    <lineage>
        <taxon>Bacteria</taxon>
        <taxon>Pseudomonadati</taxon>
        <taxon>Myxococcota</taxon>
        <taxon>Myxococcia</taxon>
        <taxon>Myxococcales</taxon>
        <taxon>Cystobacterineae</taxon>
        <taxon>Archangiaceae</taxon>
        <taxon>Stigmatella</taxon>
    </lineage>
</organism>
<proteinExistence type="predicted"/>
<evidence type="ECO:0000313" key="2">
    <source>
        <dbReference type="EMBL" id="SEU24090.1"/>
    </source>
</evidence>
<dbReference type="Proteomes" id="UP000199181">
    <property type="component" value="Unassembled WGS sequence"/>
</dbReference>
<protein>
    <submittedName>
        <fullName evidence="2">Uncharacterized protein</fullName>
    </submittedName>
</protein>
<dbReference type="EMBL" id="FOIJ01000011">
    <property type="protein sequence ID" value="SEU24090.1"/>
    <property type="molecule type" value="Genomic_DNA"/>
</dbReference>
<accession>A0A1I0KHP8</accession>